<reference evidence="1" key="1">
    <citation type="submission" date="2021-06" db="EMBL/GenBank/DDBJ databases">
        <authorList>
            <person name="Kallberg Y."/>
            <person name="Tangrot J."/>
            <person name="Rosling A."/>
        </authorList>
    </citation>
    <scope>NUCLEOTIDE SEQUENCE</scope>
    <source>
        <strain evidence="1">MT106</strain>
    </source>
</reference>
<evidence type="ECO:0000313" key="2">
    <source>
        <dbReference type="Proteomes" id="UP000789831"/>
    </source>
</evidence>
<feature type="non-terminal residue" evidence="1">
    <location>
        <position position="1"/>
    </location>
</feature>
<protein>
    <submittedName>
        <fullName evidence="1">6037_t:CDS:1</fullName>
    </submittedName>
</protein>
<keyword evidence="2" id="KW-1185">Reference proteome</keyword>
<proteinExistence type="predicted"/>
<sequence length="43" mass="5083">VLSVNDHPKISSKKHSFKQSLNFLHQEYIVACFVSNQVNLYYR</sequence>
<gene>
    <name evidence="1" type="ORF">AGERDE_LOCUS10427</name>
</gene>
<name>A0A9N9DAU3_9GLOM</name>
<dbReference type="Proteomes" id="UP000789831">
    <property type="component" value="Unassembled WGS sequence"/>
</dbReference>
<comment type="caution">
    <text evidence="1">The sequence shown here is derived from an EMBL/GenBank/DDBJ whole genome shotgun (WGS) entry which is preliminary data.</text>
</comment>
<accession>A0A9N9DAU3</accession>
<dbReference type="AlphaFoldDB" id="A0A9N9DAU3"/>
<evidence type="ECO:0000313" key="1">
    <source>
        <dbReference type="EMBL" id="CAG8628809.1"/>
    </source>
</evidence>
<organism evidence="1 2">
    <name type="scientific">Ambispora gerdemannii</name>
    <dbReference type="NCBI Taxonomy" id="144530"/>
    <lineage>
        <taxon>Eukaryota</taxon>
        <taxon>Fungi</taxon>
        <taxon>Fungi incertae sedis</taxon>
        <taxon>Mucoromycota</taxon>
        <taxon>Glomeromycotina</taxon>
        <taxon>Glomeromycetes</taxon>
        <taxon>Archaeosporales</taxon>
        <taxon>Ambisporaceae</taxon>
        <taxon>Ambispora</taxon>
    </lineage>
</organism>
<dbReference type="EMBL" id="CAJVPL010003232">
    <property type="protein sequence ID" value="CAG8628809.1"/>
    <property type="molecule type" value="Genomic_DNA"/>
</dbReference>